<accession>A0A1E7F5V2</accession>
<evidence type="ECO:0000256" key="1">
    <source>
        <dbReference type="ARBA" id="ARBA00004141"/>
    </source>
</evidence>
<feature type="transmembrane region" description="Helical" evidence="5">
    <location>
        <begin position="202"/>
        <end position="221"/>
    </location>
</feature>
<dbReference type="InParanoid" id="A0A1E7F5V2"/>
<evidence type="ECO:0000313" key="7">
    <source>
        <dbReference type="EMBL" id="OEU13571.1"/>
    </source>
</evidence>
<dbReference type="OrthoDB" id="206873at2759"/>
<gene>
    <name evidence="7" type="ORF">FRACYDRAFT_241910</name>
</gene>
<comment type="subcellular location">
    <subcellularLocation>
        <location evidence="1">Membrane</location>
        <topology evidence="1">Multi-pass membrane protein</topology>
    </subcellularLocation>
</comment>
<dbReference type="KEGG" id="fcy:FRACYDRAFT_241910"/>
<protein>
    <recommendedName>
        <fullName evidence="6">Amino acid transporter transmembrane domain-containing protein</fullName>
    </recommendedName>
</protein>
<dbReference type="InterPro" id="IPR013057">
    <property type="entry name" value="AA_transpt_TM"/>
</dbReference>
<evidence type="ECO:0000256" key="4">
    <source>
        <dbReference type="ARBA" id="ARBA00023136"/>
    </source>
</evidence>
<dbReference type="PANTHER" id="PTHR22950">
    <property type="entry name" value="AMINO ACID TRANSPORTER"/>
    <property type="match status" value="1"/>
</dbReference>
<keyword evidence="8" id="KW-1185">Reference proteome</keyword>
<name>A0A1E7F5V2_9STRA</name>
<evidence type="ECO:0000256" key="5">
    <source>
        <dbReference type="SAM" id="Phobius"/>
    </source>
</evidence>
<keyword evidence="2 5" id="KW-0812">Transmembrane</keyword>
<feature type="transmembrane region" description="Helical" evidence="5">
    <location>
        <begin position="403"/>
        <end position="424"/>
    </location>
</feature>
<dbReference type="Proteomes" id="UP000095751">
    <property type="component" value="Unassembled WGS sequence"/>
</dbReference>
<dbReference type="EMBL" id="KV784361">
    <property type="protein sequence ID" value="OEU13571.1"/>
    <property type="molecule type" value="Genomic_DNA"/>
</dbReference>
<feature type="transmembrane region" description="Helical" evidence="5">
    <location>
        <begin position="254"/>
        <end position="274"/>
    </location>
</feature>
<evidence type="ECO:0000256" key="2">
    <source>
        <dbReference type="ARBA" id="ARBA00022692"/>
    </source>
</evidence>
<feature type="transmembrane region" description="Helical" evidence="5">
    <location>
        <begin position="137"/>
        <end position="158"/>
    </location>
</feature>
<organism evidence="7 8">
    <name type="scientific">Fragilariopsis cylindrus CCMP1102</name>
    <dbReference type="NCBI Taxonomy" id="635003"/>
    <lineage>
        <taxon>Eukaryota</taxon>
        <taxon>Sar</taxon>
        <taxon>Stramenopiles</taxon>
        <taxon>Ochrophyta</taxon>
        <taxon>Bacillariophyta</taxon>
        <taxon>Bacillariophyceae</taxon>
        <taxon>Bacillariophycidae</taxon>
        <taxon>Bacillariales</taxon>
        <taxon>Bacillariaceae</taxon>
        <taxon>Fragilariopsis</taxon>
    </lineage>
</organism>
<dbReference type="GO" id="GO:0016020">
    <property type="term" value="C:membrane"/>
    <property type="evidence" value="ECO:0007669"/>
    <property type="project" value="UniProtKB-SubCell"/>
</dbReference>
<dbReference type="PANTHER" id="PTHR22950:SF461">
    <property type="entry name" value="AMINO ACID TRANSPORTER TRANSMEMBRANE DOMAIN-CONTAINING PROTEIN"/>
    <property type="match status" value="1"/>
</dbReference>
<feature type="transmembrane region" description="Helical" evidence="5">
    <location>
        <begin position="457"/>
        <end position="477"/>
    </location>
</feature>
<dbReference type="AlphaFoldDB" id="A0A1E7F5V2"/>
<feature type="transmembrane region" description="Helical" evidence="5">
    <location>
        <begin position="295"/>
        <end position="315"/>
    </location>
</feature>
<feature type="transmembrane region" description="Helical" evidence="5">
    <location>
        <begin position="379"/>
        <end position="397"/>
    </location>
</feature>
<proteinExistence type="predicted"/>
<feature type="transmembrane region" description="Helical" evidence="5">
    <location>
        <begin position="170"/>
        <end position="190"/>
    </location>
</feature>
<feature type="transmembrane region" description="Helical" evidence="5">
    <location>
        <begin position="12"/>
        <end position="33"/>
    </location>
</feature>
<dbReference type="Pfam" id="PF01490">
    <property type="entry name" value="Aa_trans"/>
    <property type="match status" value="1"/>
</dbReference>
<sequence length="491" mass="53811">MGTGLLALPNDIKVLGTFGMLFLIANLPINWFAGNMLSLAADRVEQRGGKQLQQQKMTTITSGLLQEDNSTSINTRTKNNNYLAISITGDDVVEDDEDADAEKIDKRNENIDTATFDFVGMTMAIFDNPQTTKLVMILYYVNIFLVLGNYIVVMSHAVVALLADEKNNKGILSCTPVAGLLASTLMFAVSQLRTMAKLGRRASTLSLLALAVVVGQCLYFSSGSTTTPSDDITTKNVGDIDDDGGEDDDENAVVGFRLVLRQLSALGSIGFATGSQKLFLNIRHEFADRKDAPKSLAVSLSAFGSVYIFIILMAGDNPPSFLFDAIPIGTIHRRVAGFFLWAHVVVSYAINSQAICSSCDRVFFSQWEPVRRWSDGRRWMALTAIIAFSAFFIANAVPFFKDLVAFIGAFTSVPLTLLMPAVFYRRTCEKLPVWFPALTWKSITTTARKSISGSYALLIYASIFTVLATLGSVYSILDDWEHHTGGFFSCH</sequence>
<keyword evidence="4 5" id="KW-0472">Membrane</keyword>
<dbReference type="GO" id="GO:0015179">
    <property type="term" value="F:L-amino acid transmembrane transporter activity"/>
    <property type="evidence" value="ECO:0007669"/>
    <property type="project" value="TreeGrafter"/>
</dbReference>
<evidence type="ECO:0000256" key="3">
    <source>
        <dbReference type="ARBA" id="ARBA00022989"/>
    </source>
</evidence>
<keyword evidence="3 5" id="KW-1133">Transmembrane helix</keyword>
<feature type="domain" description="Amino acid transporter transmembrane" evidence="6">
    <location>
        <begin position="131"/>
        <end position="442"/>
    </location>
</feature>
<evidence type="ECO:0000259" key="6">
    <source>
        <dbReference type="Pfam" id="PF01490"/>
    </source>
</evidence>
<feature type="transmembrane region" description="Helical" evidence="5">
    <location>
        <begin position="335"/>
        <end position="358"/>
    </location>
</feature>
<evidence type="ECO:0000313" key="8">
    <source>
        <dbReference type="Proteomes" id="UP000095751"/>
    </source>
</evidence>
<reference evidence="7 8" key="1">
    <citation type="submission" date="2016-09" db="EMBL/GenBank/DDBJ databases">
        <title>Extensive genetic diversity and differential bi-allelic expression allows diatom success in the polar Southern Ocean.</title>
        <authorList>
            <consortium name="DOE Joint Genome Institute"/>
            <person name="Mock T."/>
            <person name="Otillar R.P."/>
            <person name="Strauss J."/>
            <person name="Dupont C."/>
            <person name="Frickenhaus S."/>
            <person name="Maumus F."/>
            <person name="Mcmullan M."/>
            <person name="Sanges R."/>
            <person name="Schmutz J."/>
            <person name="Toseland A."/>
            <person name="Valas R."/>
            <person name="Veluchamy A."/>
            <person name="Ward B.J."/>
            <person name="Allen A."/>
            <person name="Barry K."/>
            <person name="Falciatore A."/>
            <person name="Ferrante M."/>
            <person name="Fortunato A.E."/>
            <person name="Gloeckner G."/>
            <person name="Gruber A."/>
            <person name="Hipkin R."/>
            <person name="Janech M."/>
            <person name="Kroth P."/>
            <person name="Leese F."/>
            <person name="Lindquist E."/>
            <person name="Lyon B.R."/>
            <person name="Martin J."/>
            <person name="Mayer C."/>
            <person name="Parker M."/>
            <person name="Quesneville H."/>
            <person name="Raymond J."/>
            <person name="Uhlig C."/>
            <person name="Valentin K.U."/>
            <person name="Worden A.Z."/>
            <person name="Armbrust E.V."/>
            <person name="Bowler C."/>
            <person name="Green B."/>
            <person name="Moulton V."/>
            <person name="Van Oosterhout C."/>
            <person name="Grigoriev I."/>
        </authorList>
    </citation>
    <scope>NUCLEOTIDE SEQUENCE [LARGE SCALE GENOMIC DNA]</scope>
    <source>
        <strain evidence="7 8">CCMP1102</strain>
    </source>
</reference>